<evidence type="ECO:0000256" key="1">
    <source>
        <dbReference type="ARBA" id="ARBA00001946"/>
    </source>
</evidence>
<dbReference type="GO" id="GO:0106350">
    <property type="term" value="F:all-trans-octaprenyl-diphosphate synthase activity"/>
    <property type="evidence" value="ECO:0007669"/>
    <property type="project" value="UniProtKB-EC"/>
</dbReference>
<comment type="cofactor">
    <cofactor evidence="1">
        <name>Mg(2+)</name>
        <dbReference type="ChEBI" id="CHEBI:18420"/>
    </cofactor>
</comment>
<dbReference type="InterPro" id="IPR033749">
    <property type="entry name" value="Polyprenyl_synt_CS"/>
</dbReference>
<evidence type="ECO:0000256" key="3">
    <source>
        <dbReference type="ARBA" id="ARBA00022679"/>
    </source>
</evidence>
<gene>
    <name evidence="7" type="ORF">CDV28_11216</name>
</gene>
<dbReference type="SUPFAM" id="SSF48576">
    <property type="entry name" value="Terpenoid synthases"/>
    <property type="match status" value="1"/>
</dbReference>
<dbReference type="Pfam" id="PF00348">
    <property type="entry name" value="polyprenyl_synt"/>
    <property type="match status" value="1"/>
</dbReference>
<keyword evidence="8" id="KW-1185">Reference proteome</keyword>
<dbReference type="PANTHER" id="PTHR12001:SF69">
    <property type="entry name" value="ALL TRANS-POLYPRENYL-DIPHOSPHATE SYNTHASE PDSS1"/>
    <property type="match status" value="1"/>
</dbReference>
<proteinExistence type="inferred from homology"/>
<dbReference type="PANTHER" id="PTHR12001">
    <property type="entry name" value="GERANYLGERANYL PYROPHOSPHATE SYNTHASE"/>
    <property type="match status" value="1"/>
</dbReference>
<dbReference type="PROSITE" id="PS00444">
    <property type="entry name" value="POLYPRENYL_SYNTHASE_2"/>
    <property type="match status" value="1"/>
</dbReference>
<dbReference type="CDD" id="cd00685">
    <property type="entry name" value="Trans_IPPS_HT"/>
    <property type="match status" value="1"/>
</dbReference>
<dbReference type="InterPro" id="IPR000092">
    <property type="entry name" value="Polyprenyl_synt"/>
</dbReference>
<dbReference type="InterPro" id="IPR008949">
    <property type="entry name" value="Isoprenoid_synthase_dom_sf"/>
</dbReference>
<dbReference type="PROSITE" id="PS00723">
    <property type="entry name" value="POLYPRENYL_SYNTHASE_1"/>
    <property type="match status" value="1"/>
</dbReference>
<reference evidence="7" key="1">
    <citation type="submission" date="2017-07" db="EMBL/GenBank/DDBJ databases">
        <title>The cable genome - Insights into the physiology and evolution of filamentous bacteria capable of sulfide oxidation via long distance electron transfer.</title>
        <authorList>
            <person name="Thorup C."/>
            <person name="Bjerg J.T."/>
            <person name="Schreiber L."/>
            <person name="Nielsen L.P."/>
            <person name="Kjeldsen K.U."/>
            <person name="Boesen T."/>
            <person name="Boggild A."/>
            <person name="Meysman F."/>
            <person name="Geelhoed J."/>
            <person name="Schramm A."/>
        </authorList>
    </citation>
    <scope>NUCLEOTIDE SEQUENCE [LARGE SCALE GENOMIC DNA]</scope>
    <source>
        <strain evidence="7">GS</strain>
    </source>
</reference>
<keyword evidence="4" id="KW-0479">Metal-binding</keyword>
<evidence type="ECO:0000256" key="4">
    <source>
        <dbReference type="ARBA" id="ARBA00022723"/>
    </source>
</evidence>
<dbReference type="GO" id="GO:0046872">
    <property type="term" value="F:metal ion binding"/>
    <property type="evidence" value="ECO:0007669"/>
    <property type="project" value="UniProtKB-KW"/>
</dbReference>
<name>A0A521G1Z0_9BACT</name>
<evidence type="ECO:0000256" key="2">
    <source>
        <dbReference type="ARBA" id="ARBA00006706"/>
    </source>
</evidence>
<dbReference type="Proteomes" id="UP000316238">
    <property type="component" value="Unassembled WGS sequence"/>
</dbReference>
<accession>A0A521G1Z0</accession>
<dbReference type="AlphaFoldDB" id="A0A521G1Z0"/>
<dbReference type="EMBL" id="NQJD01000012">
    <property type="protein sequence ID" value="TAA75042.1"/>
    <property type="molecule type" value="Genomic_DNA"/>
</dbReference>
<dbReference type="SFLD" id="SFLDS00005">
    <property type="entry name" value="Isoprenoid_Synthase_Type_I"/>
    <property type="match status" value="1"/>
</dbReference>
<protein>
    <submittedName>
        <fullName evidence="7">Octaprenyl-diphosphate synthase</fullName>
        <ecNumber evidence="7">2.5.1.90</ecNumber>
    </submittedName>
</protein>
<keyword evidence="3 6" id="KW-0808">Transferase</keyword>
<comment type="similarity">
    <text evidence="2 6">Belongs to the FPP/GGPP synthase family.</text>
</comment>
<dbReference type="Gene3D" id="1.10.600.10">
    <property type="entry name" value="Farnesyl Diphosphate Synthase"/>
    <property type="match status" value="1"/>
</dbReference>
<organism evidence="7 8">
    <name type="scientific">Candidatus Electronema aureum</name>
    <dbReference type="NCBI Taxonomy" id="2005002"/>
    <lineage>
        <taxon>Bacteria</taxon>
        <taxon>Pseudomonadati</taxon>
        <taxon>Thermodesulfobacteriota</taxon>
        <taxon>Desulfobulbia</taxon>
        <taxon>Desulfobulbales</taxon>
        <taxon>Desulfobulbaceae</taxon>
        <taxon>Candidatus Electronema</taxon>
    </lineage>
</organism>
<evidence type="ECO:0000256" key="5">
    <source>
        <dbReference type="ARBA" id="ARBA00022842"/>
    </source>
</evidence>
<evidence type="ECO:0000256" key="6">
    <source>
        <dbReference type="RuleBase" id="RU004466"/>
    </source>
</evidence>
<evidence type="ECO:0000313" key="7">
    <source>
        <dbReference type="EMBL" id="TAA75042.1"/>
    </source>
</evidence>
<sequence>MKPSAAETAALFAQIADNAAHAEESMRSDLAATLRGSDPLLAEVLNYALLGGGKRLRPLLTAISSRLCGKGDRQQLRLLAAAFEYLHTATLLHDDVLDHAENRRGRKSVVSQYGTAAAILAGDWLHARSMHLIGALAGPQALEVFCAATAGMVDGEFLQMRCVADPTVTEAHYLAVISKKTAGLISAACAVGALHGQGNSEQLAALTLYGEKIGLSFQIADDLLDYLGDEQATGKKVGNDFAEGKMTLPLIHALSRAEGQDKAELLHSIQGDRHSAACVIVRQVMNNLGSFIYCRQRAEEEMATGLAALSCFTEDNQQENVAILRRLAHYVLSRDR</sequence>
<comment type="caution">
    <text evidence="7">The sequence shown here is derived from an EMBL/GenBank/DDBJ whole genome shotgun (WGS) entry which is preliminary data.</text>
</comment>
<dbReference type="EC" id="2.5.1.90" evidence="7"/>
<dbReference type="GO" id="GO:0008299">
    <property type="term" value="P:isoprenoid biosynthetic process"/>
    <property type="evidence" value="ECO:0007669"/>
    <property type="project" value="InterPro"/>
</dbReference>
<keyword evidence="5" id="KW-0460">Magnesium</keyword>
<evidence type="ECO:0000313" key="8">
    <source>
        <dbReference type="Proteomes" id="UP000316238"/>
    </source>
</evidence>